<proteinExistence type="inferred from homology"/>
<dbReference type="Proteomes" id="UP000198211">
    <property type="component" value="Unassembled WGS sequence"/>
</dbReference>
<evidence type="ECO:0000313" key="7">
    <source>
        <dbReference type="Proteomes" id="UP000198211"/>
    </source>
</evidence>
<comment type="function">
    <text evidence="5">Effector that suppresses plant defense responses during pathogen infection.</text>
</comment>
<evidence type="ECO:0000256" key="5">
    <source>
        <dbReference type="RuleBase" id="RU367124"/>
    </source>
</evidence>
<keyword evidence="4 5" id="KW-0732">Signal</keyword>
<evidence type="ECO:0000256" key="1">
    <source>
        <dbReference type="ARBA" id="ARBA00004613"/>
    </source>
</evidence>
<dbReference type="Pfam" id="PF16810">
    <property type="entry name" value="RXLR"/>
    <property type="match status" value="1"/>
</dbReference>
<reference evidence="7" key="1">
    <citation type="submission" date="2017-03" db="EMBL/GenBank/DDBJ databases">
        <title>Phytopthora megakarya and P. palmivora, two closely related causual agents of cacao black pod achieved similar genome size and gene model numbers by different mechanisms.</title>
        <authorList>
            <person name="Ali S."/>
            <person name="Shao J."/>
            <person name="Larry D.J."/>
            <person name="Kronmiller B."/>
            <person name="Shen D."/>
            <person name="Strem M.D."/>
            <person name="Melnick R.L."/>
            <person name="Guiltinan M.J."/>
            <person name="Tyler B.M."/>
            <person name="Meinhardt L.W."/>
            <person name="Bailey B.A."/>
        </authorList>
    </citation>
    <scope>NUCLEOTIDE SEQUENCE [LARGE SCALE GENOMIC DNA]</scope>
    <source>
        <strain evidence="7">zdho120</strain>
    </source>
</reference>
<keyword evidence="3 5" id="KW-0964">Secreted</keyword>
<comment type="subcellular location">
    <subcellularLocation>
        <location evidence="1 5">Secreted</location>
    </subcellularLocation>
</comment>
<comment type="domain">
    <text evidence="5">The RxLR-dEER motif acts to carry the protein into the host cell cytoplasm through binding to cell surface phosphatidylinositol-3-phosphate.</text>
</comment>
<dbReference type="InterPro" id="IPR031825">
    <property type="entry name" value="RXLR"/>
</dbReference>
<evidence type="ECO:0000256" key="3">
    <source>
        <dbReference type="ARBA" id="ARBA00022525"/>
    </source>
</evidence>
<evidence type="ECO:0000256" key="4">
    <source>
        <dbReference type="ARBA" id="ARBA00022729"/>
    </source>
</evidence>
<feature type="chain" id="PRO_5044977923" description="RxLR effector protein" evidence="5">
    <location>
        <begin position="24"/>
        <end position="112"/>
    </location>
</feature>
<accession>A0A225VHA6</accession>
<keyword evidence="7" id="KW-1185">Reference proteome</keyword>
<evidence type="ECO:0000313" key="6">
    <source>
        <dbReference type="EMBL" id="OWZ04349.1"/>
    </source>
</evidence>
<evidence type="ECO:0000256" key="2">
    <source>
        <dbReference type="ARBA" id="ARBA00010400"/>
    </source>
</evidence>
<comment type="caution">
    <text evidence="6">The sequence shown here is derived from an EMBL/GenBank/DDBJ whole genome shotgun (WGS) entry which is preliminary data.</text>
</comment>
<dbReference type="AlphaFoldDB" id="A0A225VHA6"/>
<sequence>MRVNYFVIMVATTFVAGINGLSAATSVQVSNNVATNANPTITNELEPERFLKSTKNTIQDDVDNEERGGISSAVNKLKDMAKKIPNKIGDRYHKWVVSYWEKHPNLRAQASI</sequence>
<dbReference type="EMBL" id="NBNE01005013">
    <property type="protein sequence ID" value="OWZ04349.1"/>
    <property type="molecule type" value="Genomic_DNA"/>
</dbReference>
<dbReference type="OrthoDB" id="10513987at2759"/>
<comment type="similarity">
    <text evidence="2 5">Belongs to the RxLR effector family.</text>
</comment>
<feature type="signal peptide" evidence="5">
    <location>
        <begin position="1"/>
        <end position="23"/>
    </location>
</feature>
<name>A0A225VHA6_9STRA</name>
<organism evidence="6 7">
    <name type="scientific">Phytophthora megakarya</name>
    <dbReference type="NCBI Taxonomy" id="4795"/>
    <lineage>
        <taxon>Eukaryota</taxon>
        <taxon>Sar</taxon>
        <taxon>Stramenopiles</taxon>
        <taxon>Oomycota</taxon>
        <taxon>Peronosporomycetes</taxon>
        <taxon>Peronosporales</taxon>
        <taxon>Peronosporaceae</taxon>
        <taxon>Phytophthora</taxon>
    </lineage>
</organism>
<gene>
    <name evidence="6" type="ORF">PHMEG_00023763</name>
</gene>
<protein>
    <recommendedName>
        <fullName evidence="5">RxLR effector protein</fullName>
    </recommendedName>
</protein>